<evidence type="ECO:0000313" key="1">
    <source>
        <dbReference type="EMBL" id="RKP38679.1"/>
    </source>
</evidence>
<protein>
    <recommendedName>
        <fullName evidence="3">F-box domain-containing protein</fullName>
    </recommendedName>
</protein>
<name>A0A4V1J5D5_9FUNG</name>
<evidence type="ECO:0000313" key="2">
    <source>
        <dbReference type="Proteomes" id="UP000268162"/>
    </source>
</evidence>
<organism evidence="1 2">
    <name type="scientific">Dimargaris cristalligena</name>
    <dbReference type="NCBI Taxonomy" id="215637"/>
    <lineage>
        <taxon>Eukaryota</taxon>
        <taxon>Fungi</taxon>
        <taxon>Fungi incertae sedis</taxon>
        <taxon>Zoopagomycota</taxon>
        <taxon>Kickxellomycotina</taxon>
        <taxon>Dimargaritomycetes</taxon>
        <taxon>Dimargaritales</taxon>
        <taxon>Dimargaritaceae</taxon>
        <taxon>Dimargaris</taxon>
    </lineage>
</organism>
<evidence type="ECO:0008006" key="3">
    <source>
        <dbReference type="Google" id="ProtNLM"/>
    </source>
</evidence>
<sequence>MSLSAPPHSGRSSGLKLLLYLFNPSQNLLGHRVIRHLPQQEQFQLAAVCRQLRPLVTAAYQLRIDLGPEVSPDSRLALCIHRYRPAVRRLCIRPGDYTSPASIETMRLLLSQLTHVQNSRFPPNQSYQSIEDQYFSDALLNQLGRIKKLEVFPDIFGVRAYDTGAVLQLIAPFTGLKQPWSRITSLTIFGMVMISDIGPLIVQNFRMLRNLAIGGHFYGPVA</sequence>
<keyword evidence="2" id="KW-1185">Reference proteome</keyword>
<dbReference type="EMBL" id="ML002340">
    <property type="protein sequence ID" value="RKP38679.1"/>
    <property type="molecule type" value="Genomic_DNA"/>
</dbReference>
<accession>A0A4V1J5D5</accession>
<gene>
    <name evidence="1" type="ORF">BJ085DRAFT_33724</name>
</gene>
<proteinExistence type="predicted"/>
<dbReference type="AlphaFoldDB" id="A0A4V1J5D5"/>
<dbReference type="Proteomes" id="UP000268162">
    <property type="component" value="Unassembled WGS sequence"/>
</dbReference>
<reference evidence="2" key="1">
    <citation type="journal article" date="2018" name="Nat. Microbiol.">
        <title>Leveraging single-cell genomics to expand the fungal tree of life.</title>
        <authorList>
            <person name="Ahrendt S.R."/>
            <person name="Quandt C.A."/>
            <person name="Ciobanu D."/>
            <person name="Clum A."/>
            <person name="Salamov A."/>
            <person name="Andreopoulos B."/>
            <person name="Cheng J.F."/>
            <person name="Woyke T."/>
            <person name="Pelin A."/>
            <person name="Henrissat B."/>
            <person name="Reynolds N.K."/>
            <person name="Benny G.L."/>
            <person name="Smith M.E."/>
            <person name="James T.Y."/>
            <person name="Grigoriev I.V."/>
        </authorList>
    </citation>
    <scope>NUCLEOTIDE SEQUENCE [LARGE SCALE GENOMIC DNA]</scope>
    <source>
        <strain evidence="2">RSA 468</strain>
    </source>
</reference>